<evidence type="ECO:0000313" key="3">
    <source>
        <dbReference type="Proteomes" id="UP000186308"/>
    </source>
</evidence>
<evidence type="ECO:0000313" key="2">
    <source>
        <dbReference type="EMBL" id="SIR41108.1"/>
    </source>
</evidence>
<dbReference type="EMBL" id="FTNE01000030">
    <property type="protein sequence ID" value="SIR41108.1"/>
    <property type="molecule type" value="Genomic_DNA"/>
</dbReference>
<feature type="region of interest" description="Disordered" evidence="1">
    <location>
        <begin position="148"/>
        <end position="184"/>
    </location>
</feature>
<reference evidence="2 3" key="1">
    <citation type="submission" date="2017-01" db="EMBL/GenBank/DDBJ databases">
        <authorList>
            <person name="Varghese N."/>
            <person name="Submissions S."/>
        </authorList>
    </citation>
    <scope>NUCLEOTIDE SEQUENCE [LARGE SCALE GENOMIC DNA]</scope>
    <source>
        <strain evidence="2 3">ATCC 35905</strain>
    </source>
</reference>
<evidence type="ECO:0000256" key="1">
    <source>
        <dbReference type="SAM" id="MobiDB-lite"/>
    </source>
</evidence>
<proteinExistence type="predicted"/>
<dbReference type="Proteomes" id="UP000186308">
    <property type="component" value="Unassembled WGS sequence"/>
</dbReference>
<feature type="non-terminal residue" evidence="2">
    <location>
        <position position="1"/>
    </location>
</feature>
<feature type="region of interest" description="Disordered" evidence="1">
    <location>
        <begin position="52"/>
        <end position="77"/>
    </location>
</feature>
<sequence>RFAYSIRMLRETIADQGKRLAVSAPLLWMINARIALLFRRFTTLATAAPRPIRLRKPNPNPKPAAAKPAKPPPNWPAAYFPGPPPTLPRSFGWVRRVVPHCNTNSYISQIEHLLTLAETTELIATHPATARALRPLCHMLGIRLPDYLKRPRKHPSATKPRPKRPRKPKRQPSFMDQYKINPDGSIDFTQEQLRDILGPPPPPVPPWHQPFVPSFNVKKMWRKGP</sequence>
<accession>A0A8G2FES8</accession>
<comment type="caution">
    <text evidence="2">The sequence shown here is derived from an EMBL/GenBank/DDBJ whole genome shotgun (WGS) entry which is preliminary data.</text>
</comment>
<organism evidence="2 3">
    <name type="scientific">Acidiphilium rubrum</name>
    <dbReference type="NCBI Taxonomy" id="526"/>
    <lineage>
        <taxon>Bacteria</taxon>
        <taxon>Pseudomonadati</taxon>
        <taxon>Pseudomonadota</taxon>
        <taxon>Alphaproteobacteria</taxon>
        <taxon>Acetobacterales</taxon>
        <taxon>Acidocellaceae</taxon>
        <taxon>Acidiphilium</taxon>
    </lineage>
</organism>
<dbReference type="RefSeq" id="WP_076454716.1">
    <property type="nucleotide sequence ID" value="NZ_FTNE01000030.1"/>
</dbReference>
<keyword evidence="3" id="KW-1185">Reference proteome</keyword>
<name>A0A8G2FES8_ACIRU</name>
<feature type="compositionally biased region" description="Basic residues" evidence="1">
    <location>
        <begin position="150"/>
        <end position="170"/>
    </location>
</feature>
<protein>
    <submittedName>
        <fullName evidence="2">Uncharacterized protein</fullName>
    </submittedName>
</protein>
<gene>
    <name evidence="2" type="ORF">SAMN05421828_1301</name>
</gene>
<dbReference type="AlphaFoldDB" id="A0A8G2FES8"/>